<dbReference type="Pfam" id="PF02222">
    <property type="entry name" value="ATP-grasp"/>
    <property type="match status" value="1"/>
</dbReference>
<dbReference type="InterPro" id="IPR016185">
    <property type="entry name" value="PreATP-grasp_dom_sf"/>
</dbReference>
<comment type="catalytic activity">
    <reaction evidence="8">
        <text>N(1)-(5-phospho-beta-D-ribosyl)glycinamide + formate + ATP = N(2)-formyl-N(1)-(5-phospho-beta-D-ribosyl)glycinamide + ADP + phosphate + H(+)</text>
        <dbReference type="Rhea" id="RHEA:24829"/>
        <dbReference type="ChEBI" id="CHEBI:15378"/>
        <dbReference type="ChEBI" id="CHEBI:15740"/>
        <dbReference type="ChEBI" id="CHEBI:30616"/>
        <dbReference type="ChEBI" id="CHEBI:43474"/>
        <dbReference type="ChEBI" id="CHEBI:143788"/>
        <dbReference type="ChEBI" id="CHEBI:147286"/>
        <dbReference type="ChEBI" id="CHEBI:456216"/>
        <dbReference type="EC" id="6.3.1.21"/>
    </reaction>
</comment>
<dbReference type="InterPro" id="IPR013815">
    <property type="entry name" value="ATP_grasp_subdomain_1"/>
</dbReference>
<dbReference type="InterPro" id="IPR054350">
    <property type="entry name" value="PurT/PurK_preATP-grasp"/>
</dbReference>
<proteinExistence type="inferred from homology"/>
<feature type="binding site" evidence="8">
    <location>
        <position position="159"/>
    </location>
    <ligand>
        <name>ATP</name>
        <dbReference type="ChEBI" id="CHEBI:30616"/>
    </ligand>
</feature>
<feature type="binding site" evidence="8">
    <location>
        <position position="86"/>
    </location>
    <ligand>
        <name>N(1)-(5-phospho-beta-D-ribosyl)glycinamide</name>
        <dbReference type="ChEBI" id="CHEBI:143788"/>
    </ligand>
</feature>
<dbReference type="UniPathway" id="UPA00074">
    <property type="reaction ID" value="UER00127"/>
</dbReference>
<dbReference type="Pfam" id="PF21244">
    <property type="entry name" value="PurT_C"/>
    <property type="match status" value="1"/>
</dbReference>
<dbReference type="GO" id="GO:0005524">
    <property type="term" value="F:ATP binding"/>
    <property type="evidence" value="ECO:0007669"/>
    <property type="project" value="UniProtKB-UniRule"/>
</dbReference>
<dbReference type="Gene3D" id="3.40.50.20">
    <property type="match status" value="1"/>
</dbReference>
<keyword evidence="2 8" id="KW-0436">Ligase</keyword>
<keyword evidence="4 8" id="KW-0547">Nucleotide-binding</keyword>
<evidence type="ECO:0000256" key="2">
    <source>
        <dbReference type="ARBA" id="ARBA00022598"/>
    </source>
</evidence>
<dbReference type="GO" id="GO:0016829">
    <property type="term" value="F:lyase activity"/>
    <property type="evidence" value="ECO:0007669"/>
    <property type="project" value="UniProtKB-KW"/>
</dbReference>
<dbReference type="PROSITE" id="PS50975">
    <property type="entry name" value="ATP_GRASP"/>
    <property type="match status" value="1"/>
</dbReference>
<dbReference type="InterPro" id="IPR011761">
    <property type="entry name" value="ATP-grasp"/>
</dbReference>
<dbReference type="EMBL" id="CP013050">
    <property type="protein sequence ID" value="ALM76325.1"/>
    <property type="molecule type" value="Genomic_DNA"/>
</dbReference>
<feature type="binding site" evidence="8">
    <location>
        <position position="207"/>
    </location>
    <ligand>
        <name>ATP</name>
        <dbReference type="ChEBI" id="CHEBI:30616"/>
    </ligand>
</feature>
<dbReference type="GO" id="GO:0006189">
    <property type="term" value="P:'de novo' IMP biosynthetic process"/>
    <property type="evidence" value="ECO:0007669"/>
    <property type="project" value="UniProtKB-UniRule"/>
</dbReference>
<dbReference type="InterPro" id="IPR005862">
    <property type="entry name" value="PurT"/>
</dbReference>
<dbReference type="AlphaFoldDB" id="A0A0S1XES4"/>
<dbReference type="NCBIfam" id="NF006766">
    <property type="entry name" value="PRK09288.1"/>
    <property type="match status" value="1"/>
</dbReference>
<evidence type="ECO:0000313" key="11">
    <source>
        <dbReference type="Proteomes" id="UP000066042"/>
    </source>
</evidence>
<protein>
    <recommendedName>
        <fullName evidence="8">Formate-dependent phosphoribosylglycinamide formyltransferase</fullName>
        <ecNumber evidence="8">6.3.1.21</ecNumber>
    </recommendedName>
    <alternativeName>
        <fullName evidence="8">5'-phosphoribosylglycinamide transformylase 2</fullName>
    </alternativeName>
    <alternativeName>
        <fullName evidence="8">Formate-dependent GAR transformylase</fullName>
    </alternativeName>
    <alternativeName>
        <fullName evidence="8">GAR transformylase 2</fullName>
        <shortName evidence="8">GART 2</shortName>
    </alternativeName>
    <alternativeName>
        <fullName evidence="8">Non-folate glycinamide ribonucleotide transformylase</fullName>
    </alternativeName>
    <alternativeName>
        <fullName evidence="8">Phosphoribosylglycinamide formyltransferase 2</fullName>
    </alternativeName>
</protein>
<dbReference type="NCBIfam" id="TIGR01142">
    <property type="entry name" value="purT"/>
    <property type="match status" value="1"/>
</dbReference>
<dbReference type="PATRIC" id="fig|55802.8.peg.2416"/>
<evidence type="ECO:0000256" key="6">
    <source>
        <dbReference type="ARBA" id="ARBA00022840"/>
    </source>
</evidence>
<dbReference type="FunFam" id="3.40.50.20:FF:000022">
    <property type="entry name" value="Formate-dependent phosphoribosylglycinamide formyltransferase"/>
    <property type="match status" value="1"/>
</dbReference>
<dbReference type="Pfam" id="PF22660">
    <property type="entry name" value="RS_preATP-grasp-like"/>
    <property type="match status" value="1"/>
</dbReference>
<dbReference type="PANTHER" id="PTHR43055:SF1">
    <property type="entry name" value="FORMATE-DEPENDENT PHOSPHORIBOSYLGLYCINAMIDE FORMYLTRANSFERASE"/>
    <property type="match status" value="1"/>
</dbReference>
<evidence type="ECO:0000256" key="5">
    <source>
        <dbReference type="ARBA" id="ARBA00022755"/>
    </source>
</evidence>
<feature type="binding site" evidence="8">
    <location>
        <position position="288"/>
    </location>
    <ligand>
        <name>Mg(2+)</name>
        <dbReference type="ChEBI" id="CHEBI:18420"/>
    </ligand>
</feature>
<feature type="binding site" evidence="8">
    <location>
        <position position="375"/>
    </location>
    <ligand>
        <name>N(1)-(5-phospho-beta-D-ribosyl)glycinamide</name>
        <dbReference type="ChEBI" id="CHEBI:143788"/>
    </ligand>
</feature>
<dbReference type="GO" id="GO:0005829">
    <property type="term" value="C:cytosol"/>
    <property type="evidence" value="ECO:0007669"/>
    <property type="project" value="TreeGrafter"/>
</dbReference>
<dbReference type="Gene3D" id="3.30.470.20">
    <property type="entry name" value="ATP-grasp fold, B domain"/>
    <property type="match status" value="1"/>
</dbReference>
<dbReference type="HAMAP" id="MF_01643">
    <property type="entry name" value="PurT"/>
    <property type="match status" value="1"/>
</dbReference>
<evidence type="ECO:0000256" key="7">
    <source>
        <dbReference type="ARBA" id="ARBA00022842"/>
    </source>
</evidence>
<evidence type="ECO:0000256" key="4">
    <source>
        <dbReference type="ARBA" id="ARBA00022741"/>
    </source>
</evidence>
<dbReference type="InterPro" id="IPR048740">
    <property type="entry name" value="PurT_C"/>
</dbReference>
<evidence type="ECO:0000256" key="3">
    <source>
        <dbReference type="ARBA" id="ARBA00022723"/>
    </source>
</evidence>
<reference evidence="10 11" key="1">
    <citation type="journal article" date="2016" name="Genome Announc.">
        <title>Complete genome sequence of the hyperthermophilic and piezophilic archaeon Thermococcus barophilus Ch5, capable of growth at the expense of hydrogenogenesis from carbon monoxide and formate.</title>
        <authorList>
            <person name="Oger P."/>
            <person name="Sokolova T.G."/>
            <person name="Kozhevnikova D.A."/>
            <person name="Taranov E.A."/>
            <person name="Vannier P."/>
            <person name="Lee H.S."/>
            <person name="Kwon K.K."/>
            <person name="Kang S.G."/>
            <person name="Lee J.H."/>
            <person name="Bonch-Osmolovskaya E.A."/>
            <person name="Lebedinsky A.V."/>
        </authorList>
    </citation>
    <scope>NUCLEOTIDE SEQUENCE [LARGE SCALE GENOMIC DNA]</scope>
    <source>
        <strain evidence="11">Ch5</strain>
    </source>
</reference>
<dbReference type="GeneID" id="26137649"/>
<dbReference type="SUPFAM" id="SSF51246">
    <property type="entry name" value="Rudiment single hybrid motif"/>
    <property type="match status" value="1"/>
</dbReference>
<dbReference type="Proteomes" id="UP000066042">
    <property type="component" value="Chromosome"/>
</dbReference>
<comment type="similarity">
    <text evidence="8">Belongs to the PurK/PurT family.</text>
</comment>
<keyword evidence="6 8" id="KW-0067">ATP-binding</keyword>
<sequence>MAEIRDELGTPLTDSAVKILLLGSGELGKEIAIEAQRLGVEVIAVDRYPNAPAMQVAHKSYVGNMKDKDFLWSIVEREKPDAIIPEIEAINLDALFEFEKEGYFVVPNARATWIAMHRERTRETLAKEAKVPTSRYRYATTLDELYDACEKIGYPCHTKAIMSSSGKGSYFVKGPEDVPKAWEEAKKKARGSADKIIVEEHIDFEVEITELAVRHLDENGKVVTTFPKPVGHYQIKGDYHSSWQPAEISEKAERKVYEIAKKITDVLGGLGLFGVEMFVKGDKVWANEVSPRPHDTGMATLASHPTGFSEFGLHVRAVLGLPIPAVEENGIRKFPILTPAATHVILANQEGYAPKFRGLFKALRIPNTTVRLFGKPSAYKGRRLGVALAWDRDVQAAKRKAEQVAHMIELKTRSGEWQSQEFIKEKHLL</sequence>
<comment type="function">
    <text evidence="8">Involved in the de novo purine biosynthesis. Catalyzes the transfer of formate to 5-phospho-ribosyl-glycinamide (GAR), producing 5-phospho-ribosyl-N-formylglycinamide (FGAR). Formate is provided by PurU via hydrolysis of 10-formyl-tetrahydrofolate.</text>
</comment>
<feature type="binding site" evidence="8">
    <location>
        <position position="276"/>
    </location>
    <ligand>
        <name>Mg(2+)</name>
        <dbReference type="ChEBI" id="CHEBI:18420"/>
    </ligand>
</feature>
<dbReference type="PANTHER" id="PTHR43055">
    <property type="entry name" value="FORMATE-DEPENDENT PHOSPHORIBOSYLGLYCINAMIDE FORMYLTRANSFERASE"/>
    <property type="match status" value="1"/>
</dbReference>
<dbReference type="FunFam" id="3.30.1490.20:FF:000013">
    <property type="entry name" value="Formate-dependent phosphoribosylglycinamide formyltransferase"/>
    <property type="match status" value="1"/>
</dbReference>
<comment type="pathway">
    <text evidence="8">Purine metabolism; IMP biosynthesis via de novo pathway; N(2)-formyl-N(1)-(5-phospho-D-ribosyl)glycinamide from N(1)-(5-phospho-D-ribosyl)glycinamide (formate route): step 1/1.</text>
</comment>
<dbReference type="Gene3D" id="3.30.1490.20">
    <property type="entry name" value="ATP-grasp fold, A domain"/>
    <property type="match status" value="1"/>
</dbReference>
<organism evidence="10 11">
    <name type="scientific">Thermococcus barophilus</name>
    <dbReference type="NCBI Taxonomy" id="55802"/>
    <lineage>
        <taxon>Archaea</taxon>
        <taxon>Methanobacteriati</taxon>
        <taxon>Methanobacteriota</taxon>
        <taxon>Thermococci</taxon>
        <taxon>Thermococcales</taxon>
        <taxon>Thermococcaceae</taxon>
        <taxon>Thermococcus</taxon>
    </lineage>
</organism>
<dbReference type="STRING" id="55802.TBCH5v1_2434"/>
<evidence type="ECO:0000313" key="10">
    <source>
        <dbReference type="EMBL" id="ALM76325.1"/>
    </source>
</evidence>
<accession>A0A0S1XES4</accession>
<feature type="binding site" evidence="8">
    <location>
        <position position="118"/>
    </location>
    <ligand>
        <name>ATP</name>
        <dbReference type="ChEBI" id="CHEBI:30616"/>
    </ligand>
</feature>
<feature type="binding site" evidence="8">
    <location>
        <begin position="199"/>
        <end position="202"/>
    </location>
    <ligand>
        <name>ATP</name>
        <dbReference type="ChEBI" id="CHEBI:30616"/>
    </ligand>
</feature>
<keyword evidence="10" id="KW-0456">Lyase</keyword>
<dbReference type="SUPFAM" id="SSF52440">
    <property type="entry name" value="PreATP-grasp domain"/>
    <property type="match status" value="1"/>
</dbReference>
<comment type="subunit">
    <text evidence="1 8">Homodimer.</text>
</comment>
<dbReference type="InterPro" id="IPR011054">
    <property type="entry name" value="Rudment_hybrid_motif"/>
</dbReference>
<comment type="caution">
    <text evidence="8">Lacks conserved residue(s) required for the propagation of feature annotation.</text>
</comment>
<dbReference type="OMA" id="GMVTMIT"/>
<gene>
    <name evidence="8" type="primary">purT</name>
    <name evidence="10" type="ORF">TBCH5v1_2434</name>
</gene>
<name>A0A0S1XES4_THEBA</name>
<keyword evidence="7 8" id="KW-0460">Magnesium</keyword>
<feature type="binding site" evidence="8">
    <location>
        <begin position="26"/>
        <end position="27"/>
    </location>
    <ligand>
        <name>N(1)-(5-phospho-beta-D-ribosyl)glycinamide</name>
        <dbReference type="ChEBI" id="CHEBI:143788"/>
    </ligand>
</feature>
<dbReference type="GO" id="GO:0043815">
    <property type="term" value="F:phosphoribosylglycinamide formyltransferase 2 activity"/>
    <property type="evidence" value="ECO:0007669"/>
    <property type="project" value="UniProtKB-UniRule"/>
</dbReference>
<evidence type="ECO:0000256" key="1">
    <source>
        <dbReference type="ARBA" id="ARBA00011738"/>
    </source>
</evidence>
<dbReference type="GO" id="GO:0004644">
    <property type="term" value="F:phosphoribosylglycinamide formyltransferase activity"/>
    <property type="evidence" value="ECO:0007669"/>
    <property type="project" value="UniProtKB-UniRule"/>
</dbReference>
<evidence type="ECO:0000259" key="9">
    <source>
        <dbReference type="PROSITE" id="PS50975"/>
    </source>
</evidence>
<dbReference type="GeneID" id="10042352"/>
<dbReference type="EC" id="6.3.1.21" evidence="8"/>
<dbReference type="InterPro" id="IPR003135">
    <property type="entry name" value="ATP-grasp_carboxylate-amine"/>
</dbReference>
<evidence type="ECO:0000256" key="8">
    <source>
        <dbReference type="HAMAP-Rule" id="MF_01643"/>
    </source>
</evidence>
<dbReference type="SUPFAM" id="SSF56059">
    <property type="entry name" value="Glutathione synthetase ATP-binding domain-like"/>
    <property type="match status" value="1"/>
</dbReference>
<feature type="binding site" evidence="8">
    <location>
        <position position="295"/>
    </location>
    <ligand>
        <name>N(1)-(5-phospho-beta-D-ribosyl)glycinamide</name>
        <dbReference type="ChEBI" id="CHEBI:143788"/>
    </ligand>
</feature>
<feature type="domain" description="ATP-grasp" evidence="9">
    <location>
        <begin position="123"/>
        <end position="319"/>
    </location>
</feature>
<dbReference type="GO" id="GO:0000287">
    <property type="term" value="F:magnesium ion binding"/>
    <property type="evidence" value="ECO:0007669"/>
    <property type="project" value="UniProtKB-UniRule"/>
</dbReference>
<feature type="binding site" evidence="8">
    <location>
        <begin position="382"/>
        <end position="383"/>
    </location>
    <ligand>
        <name>N(1)-(5-phospho-beta-D-ribosyl)glycinamide</name>
        <dbReference type="ChEBI" id="CHEBI:143788"/>
    </ligand>
</feature>
<keyword evidence="3 8" id="KW-0479">Metal-binding</keyword>
<keyword evidence="5 8" id="KW-0658">Purine biosynthesis</keyword>
<dbReference type="RefSeq" id="WP_013468307.1">
    <property type="nucleotide sequence ID" value="NZ_CP013050.1"/>
</dbReference>